<evidence type="ECO:0000313" key="1">
    <source>
        <dbReference type="EMBL" id="CAF1119936.1"/>
    </source>
</evidence>
<gene>
    <name evidence="2" type="ORF">JBS370_LOCUS20825</name>
    <name evidence="1" type="ORF">ZHD862_LOCUS18576</name>
</gene>
<dbReference type="EMBL" id="CAJNOT010000970">
    <property type="protein sequence ID" value="CAF1119936.1"/>
    <property type="molecule type" value="Genomic_DNA"/>
</dbReference>
<dbReference type="Proteomes" id="UP000663836">
    <property type="component" value="Unassembled WGS sequence"/>
</dbReference>
<organism evidence="1 3">
    <name type="scientific">Rotaria sordida</name>
    <dbReference type="NCBI Taxonomy" id="392033"/>
    <lineage>
        <taxon>Eukaryota</taxon>
        <taxon>Metazoa</taxon>
        <taxon>Spiralia</taxon>
        <taxon>Gnathifera</taxon>
        <taxon>Rotifera</taxon>
        <taxon>Eurotatoria</taxon>
        <taxon>Bdelloidea</taxon>
        <taxon>Philodinida</taxon>
        <taxon>Philodinidae</taxon>
        <taxon>Rotaria</taxon>
    </lineage>
</organism>
<dbReference type="AlphaFoldDB" id="A0A814QJL8"/>
<dbReference type="EMBL" id="CAJOBD010002677">
    <property type="protein sequence ID" value="CAF3900036.1"/>
    <property type="molecule type" value="Genomic_DNA"/>
</dbReference>
<proteinExistence type="predicted"/>
<evidence type="ECO:0000313" key="3">
    <source>
        <dbReference type="Proteomes" id="UP000663864"/>
    </source>
</evidence>
<protein>
    <submittedName>
        <fullName evidence="1">Uncharacterized protein</fullName>
    </submittedName>
</protein>
<name>A0A814QJL8_9BILA</name>
<comment type="caution">
    <text evidence="1">The sequence shown here is derived from an EMBL/GenBank/DDBJ whole genome shotgun (WGS) entry which is preliminary data.</text>
</comment>
<accession>A0A814QJL8</accession>
<sequence length="86" mass="9858">MAGAMAGAIDEQPHIYIKLSNKEKKQNVTMNYPLFLEFEQYTPGKGTREKTVHDTIYHNLDSPLEDNKVQLTLKTLPVNKTVIIWV</sequence>
<reference evidence="1" key="1">
    <citation type="submission" date="2021-02" db="EMBL/GenBank/DDBJ databases">
        <authorList>
            <person name="Nowell W R."/>
        </authorList>
    </citation>
    <scope>NUCLEOTIDE SEQUENCE</scope>
</reference>
<dbReference type="Proteomes" id="UP000663864">
    <property type="component" value="Unassembled WGS sequence"/>
</dbReference>
<evidence type="ECO:0000313" key="2">
    <source>
        <dbReference type="EMBL" id="CAF3900036.1"/>
    </source>
</evidence>